<dbReference type="AlphaFoldDB" id="A0A1T3P5M5"/>
<reference evidence="2 3" key="1">
    <citation type="submission" date="2017-03" db="EMBL/GenBank/DDBJ databases">
        <title>Draft genome sequence of Streptomyces scabrisporus NF3, endophyte isolated from Amphipterygium adstringens.</title>
        <authorList>
            <person name="Vazquez M."/>
            <person name="Ceapa C.D."/>
            <person name="Rodriguez Luna D."/>
            <person name="Sanchez Esquivel S."/>
        </authorList>
    </citation>
    <scope>NUCLEOTIDE SEQUENCE [LARGE SCALE GENOMIC DNA]</scope>
    <source>
        <strain evidence="2 3">NF3</strain>
    </source>
</reference>
<comment type="caution">
    <text evidence="2">The sequence shown here is derived from an EMBL/GenBank/DDBJ whole genome shotgun (WGS) entry which is preliminary data.</text>
</comment>
<protein>
    <submittedName>
        <fullName evidence="2">Uncharacterized protein</fullName>
    </submittedName>
</protein>
<evidence type="ECO:0000313" key="3">
    <source>
        <dbReference type="Proteomes" id="UP000190037"/>
    </source>
</evidence>
<feature type="compositionally biased region" description="Low complexity" evidence="1">
    <location>
        <begin position="56"/>
        <end position="90"/>
    </location>
</feature>
<keyword evidence="3" id="KW-1185">Reference proteome</keyword>
<feature type="compositionally biased region" description="Low complexity" evidence="1">
    <location>
        <begin position="15"/>
        <end position="33"/>
    </location>
</feature>
<feature type="region of interest" description="Disordered" evidence="1">
    <location>
        <begin position="1"/>
        <end position="90"/>
    </location>
</feature>
<evidence type="ECO:0000256" key="1">
    <source>
        <dbReference type="SAM" id="MobiDB-lite"/>
    </source>
</evidence>
<sequence length="126" mass="12899">MQGTRLDRWLTNPVPRRSGATAAKAAASTPRAACTNPATRTPTRRSLRAVPSSRCGQAPGARTAAAPAGCATAPSTRPTARPAAPGAPVGDAPGVWPAAAAAGSLDAWLIRREYWWVGRSTAGRSN</sequence>
<accession>A0A1T3P5M5</accession>
<dbReference type="Proteomes" id="UP000190037">
    <property type="component" value="Unassembled WGS sequence"/>
</dbReference>
<dbReference type="EMBL" id="MWQN01000001">
    <property type="protein sequence ID" value="OPC84261.1"/>
    <property type="molecule type" value="Genomic_DNA"/>
</dbReference>
<gene>
    <name evidence="2" type="ORF">B4N89_27995</name>
</gene>
<name>A0A1T3P5M5_9ACTN</name>
<organism evidence="2 3">
    <name type="scientific">Embleya scabrispora</name>
    <dbReference type="NCBI Taxonomy" id="159449"/>
    <lineage>
        <taxon>Bacteria</taxon>
        <taxon>Bacillati</taxon>
        <taxon>Actinomycetota</taxon>
        <taxon>Actinomycetes</taxon>
        <taxon>Kitasatosporales</taxon>
        <taxon>Streptomycetaceae</taxon>
        <taxon>Embleya</taxon>
    </lineage>
</organism>
<proteinExistence type="predicted"/>
<evidence type="ECO:0000313" key="2">
    <source>
        <dbReference type="EMBL" id="OPC84261.1"/>
    </source>
</evidence>